<dbReference type="AlphaFoldDB" id="A0A2G2YMP5"/>
<comment type="caution">
    <text evidence="4">The sequence shown here is derived from an EMBL/GenBank/DDBJ whole genome shotgun (WGS) entry which is preliminary data.</text>
</comment>
<keyword evidence="5" id="KW-1185">Reference proteome</keyword>
<evidence type="ECO:0000259" key="3">
    <source>
        <dbReference type="Pfam" id="PF00266"/>
    </source>
</evidence>
<dbReference type="PANTHER" id="PTHR11601:SF34">
    <property type="entry name" value="CYSTEINE DESULFURASE"/>
    <property type="match status" value="1"/>
</dbReference>
<evidence type="ECO:0000313" key="4">
    <source>
        <dbReference type="EMBL" id="PHT71018.1"/>
    </source>
</evidence>
<accession>A0A2G2YMP5</accession>
<organism evidence="4 5">
    <name type="scientific">Capsicum annuum</name>
    <name type="common">Capsicum pepper</name>
    <dbReference type="NCBI Taxonomy" id="4072"/>
    <lineage>
        <taxon>Eukaryota</taxon>
        <taxon>Viridiplantae</taxon>
        <taxon>Streptophyta</taxon>
        <taxon>Embryophyta</taxon>
        <taxon>Tracheophyta</taxon>
        <taxon>Spermatophyta</taxon>
        <taxon>Magnoliopsida</taxon>
        <taxon>eudicotyledons</taxon>
        <taxon>Gunneridae</taxon>
        <taxon>Pentapetalae</taxon>
        <taxon>asterids</taxon>
        <taxon>lamiids</taxon>
        <taxon>Solanales</taxon>
        <taxon>Solanaceae</taxon>
        <taxon>Solanoideae</taxon>
        <taxon>Capsiceae</taxon>
        <taxon>Capsicum</taxon>
    </lineage>
</organism>
<protein>
    <recommendedName>
        <fullName evidence="3">Aminotransferase class V domain-containing protein</fullName>
    </recommendedName>
</protein>
<name>A0A2G2YMP5_CAPAN</name>
<dbReference type="Gene3D" id="3.40.640.10">
    <property type="entry name" value="Type I PLP-dependent aspartate aminotransferase-like (Major domain)"/>
    <property type="match status" value="1"/>
</dbReference>
<dbReference type="SUPFAM" id="SSF53383">
    <property type="entry name" value="PLP-dependent transferases"/>
    <property type="match status" value="1"/>
</dbReference>
<dbReference type="EMBL" id="AYRZ02000010">
    <property type="protein sequence ID" value="PHT71018.1"/>
    <property type="molecule type" value="Genomic_DNA"/>
</dbReference>
<reference evidence="4 5" key="2">
    <citation type="journal article" date="2017" name="Genome Biol.">
        <title>New reference genome sequences of hot pepper reveal the massive evolution of plant disease-resistance genes by retroduplication.</title>
        <authorList>
            <person name="Kim S."/>
            <person name="Park J."/>
            <person name="Yeom S.I."/>
            <person name="Kim Y.M."/>
            <person name="Seo E."/>
            <person name="Kim K.T."/>
            <person name="Kim M.S."/>
            <person name="Lee J.M."/>
            <person name="Cheong K."/>
            <person name="Shin H.S."/>
            <person name="Kim S.B."/>
            <person name="Han K."/>
            <person name="Lee J."/>
            <person name="Park M."/>
            <person name="Lee H.A."/>
            <person name="Lee H.Y."/>
            <person name="Lee Y."/>
            <person name="Oh S."/>
            <person name="Lee J.H."/>
            <person name="Choi E."/>
            <person name="Choi E."/>
            <person name="Lee S.E."/>
            <person name="Jeon J."/>
            <person name="Kim H."/>
            <person name="Choi G."/>
            <person name="Song H."/>
            <person name="Lee J."/>
            <person name="Lee S.C."/>
            <person name="Kwon J.K."/>
            <person name="Lee H.Y."/>
            <person name="Koo N."/>
            <person name="Hong Y."/>
            <person name="Kim R.W."/>
            <person name="Kang W.H."/>
            <person name="Huh J.H."/>
            <person name="Kang B.C."/>
            <person name="Yang T.J."/>
            <person name="Lee Y.H."/>
            <person name="Bennetzen J.L."/>
            <person name="Choi D."/>
        </authorList>
    </citation>
    <scope>NUCLEOTIDE SEQUENCE [LARGE SCALE GENOMIC DNA]</scope>
    <source>
        <strain evidence="5">cv. CM334</strain>
    </source>
</reference>
<dbReference type="STRING" id="4072.A0A2G2YMP5"/>
<dbReference type="InterPro" id="IPR015424">
    <property type="entry name" value="PyrdxlP-dep_Trfase"/>
</dbReference>
<feature type="domain" description="Aminotransferase class V" evidence="3">
    <location>
        <begin position="2"/>
        <end position="38"/>
    </location>
</feature>
<dbReference type="Proteomes" id="UP000222542">
    <property type="component" value="Unassembled WGS sequence"/>
</dbReference>
<dbReference type="Gene3D" id="3.90.1150.10">
    <property type="entry name" value="Aspartate Aminotransferase, domain 1"/>
    <property type="match status" value="1"/>
</dbReference>
<dbReference type="PANTHER" id="PTHR11601">
    <property type="entry name" value="CYSTEINE DESULFURYLASE FAMILY MEMBER"/>
    <property type="match status" value="1"/>
</dbReference>
<reference evidence="4 5" key="1">
    <citation type="journal article" date="2014" name="Nat. Genet.">
        <title>Genome sequence of the hot pepper provides insights into the evolution of pungency in Capsicum species.</title>
        <authorList>
            <person name="Kim S."/>
            <person name="Park M."/>
            <person name="Yeom S.I."/>
            <person name="Kim Y.M."/>
            <person name="Lee J.M."/>
            <person name="Lee H.A."/>
            <person name="Seo E."/>
            <person name="Choi J."/>
            <person name="Cheong K."/>
            <person name="Kim K.T."/>
            <person name="Jung K."/>
            <person name="Lee G.W."/>
            <person name="Oh S.K."/>
            <person name="Bae C."/>
            <person name="Kim S.B."/>
            <person name="Lee H.Y."/>
            <person name="Kim S.Y."/>
            <person name="Kim M.S."/>
            <person name="Kang B.C."/>
            <person name="Jo Y.D."/>
            <person name="Yang H.B."/>
            <person name="Jeong H.J."/>
            <person name="Kang W.H."/>
            <person name="Kwon J.K."/>
            <person name="Shin C."/>
            <person name="Lim J.Y."/>
            <person name="Park J.H."/>
            <person name="Huh J.H."/>
            <person name="Kim J.S."/>
            <person name="Kim B.D."/>
            <person name="Cohen O."/>
            <person name="Paran I."/>
            <person name="Suh M.C."/>
            <person name="Lee S.B."/>
            <person name="Kim Y.K."/>
            <person name="Shin Y."/>
            <person name="Noh S.J."/>
            <person name="Park J."/>
            <person name="Seo Y.S."/>
            <person name="Kwon S.Y."/>
            <person name="Kim H.A."/>
            <person name="Park J.M."/>
            <person name="Kim H.J."/>
            <person name="Choi S.B."/>
            <person name="Bosland P.W."/>
            <person name="Reeves G."/>
            <person name="Jo S.H."/>
            <person name="Lee B.W."/>
            <person name="Cho H.T."/>
            <person name="Choi H.S."/>
            <person name="Lee M.S."/>
            <person name="Yu Y."/>
            <person name="Do Choi Y."/>
            <person name="Park B.S."/>
            <person name="van Deynze A."/>
            <person name="Ashrafi H."/>
            <person name="Hill T."/>
            <person name="Kim W.T."/>
            <person name="Pai H.S."/>
            <person name="Ahn H.K."/>
            <person name="Yeam I."/>
            <person name="Giovannoni J.J."/>
            <person name="Rose J.K."/>
            <person name="Sorensen I."/>
            <person name="Lee S.J."/>
            <person name="Kim R.W."/>
            <person name="Choi I.Y."/>
            <person name="Choi B.S."/>
            <person name="Lim J.S."/>
            <person name="Lee Y.H."/>
            <person name="Choi D."/>
        </authorList>
    </citation>
    <scope>NUCLEOTIDE SEQUENCE [LARGE SCALE GENOMIC DNA]</scope>
    <source>
        <strain evidence="5">cv. CM334</strain>
    </source>
</reference>
<evidence type="ECO:0000256" key="2">
    <source>
        <dbReference type="ARBA" id="ARBA00006490"/>
    </source>
</evidence>
<evidence type="ECO:0000256" key="1">
    <source>
        <dbReference type="ARBA" id="ARBA00001933"/>
    </source>
</evidence>
<gene>
    <name evidence="4" type="ORF">T459_26122</name>
</gene>
<comment type="cofactor">
    <cofactor evidence="1">
        <name>pyridoxal 5'-phosphate</name>
        <dbReference type="ChEBI" id="CHEBI:597326"/>
    </cofactor>
</comment>
<dbReference type="Pfam" id="PF00266">
    <property type="entry name" value="Aminotran_5"/>
    <property type="match status" value="1"/>
</dbReference>
<evidence type="ECO:0000313" key="5">
    <source>
        <dbReference type="Proteomes" id="UP000222542"/>
    </source>
</evidence>
<comment type="similarity">
    <text evidence="2">Belongs to the class-V pyridoxal-phosphate-dependent aminotransferase family. NifS/IscS subfamily.</text>
</comment>
<dbReference type="InterPro" id="IPR015422">
    <property type="entry name" value="PyrdxlP-dep_Trfase_small"/>
</dbReference>
<dbReference type="Gramene" id="PHT71018">
    <property type="protein sequence ID" value="PHT71018"/>
    <property type="gene ID" value="T459_26122"/>
</dbReference>
<sequence length="211" mass="23538">MNISLMTLSGHKIYGPKGVGALYIKRRPRIKVEPQMNGVDKREGLGVGRSVERRYAGNLNLSFAYVEGESLLMGLKEVAVSSGSACTSASLEPSYVLIRALGVEEDMAHTSIRYGTESYRKLQLLFATQILKSVKSCLKQPQRIPGCYTVPDRALHRMSHHGSQGPVHAVLSEKWVVYHYFDLREHRYEMSVIEIYDQSQAMCAEACVGKA</sequence>
<proteinExistence type="inferred from homology"/>
<dbReference type="InterPro" id="IPR015421">
    <property type="entry name" value="PyrdxlP-dep_Trfase_major"/>
</dbReference>
<dbReference type="InterPro" id="IPR000192">
    <property type="entry name" value="Aminotrans_V_dom"/>
</dbReference>